<dbReference type="AlphaFoldDB" id="A0A5N6MHS6"/>
<dbReference type="RefSeq" id="WP_152272464.1">
    <property type="nucleotide sequence ID" value="NZ_VTFX01000004.1"/>
</dbReference>
<keyword evidence="2" id="KW-1133">Transmembrane helix</keyword>
<feature type="compositionally biased region" description="Gly residues" evidence="1">
    <location>
        <begin position="54"/>
        <end position="64"/>
    </location>
</feature>
<keyword evidence="2" id="KW-0472">Membrane</keyword>
<feature type="transmembrane region" description="Helical" evidence="2">
    <location>
        <begin position="150"/>
        <end position="169"/>
    </location>
</feature>
<comment type="caution">
    <text evidence="3">The sequence shown here is derived from an EMBL/GenBank/DDBJ whole genome shotgun (WGS) entry which is preliminary data.</text>
</comment>
<accession>A0A5N6MHS6</accession>
<organism evidence="3 4">
    <name type="scientific">Arthrobacter yangruifuii</name>
    <dbReference type="NCBI Taxonomy" id="2606616"/>
    <lineage>
        <taxon>Bacteria</taxon>
        <taxon>Bacillati</taxon>
        <taxon>Actinomycetota</taxon>
        <taxon>Actinomycetes</taxon>
        <taxon>Micrococcales</taxon>
        <taxon>Micrococcaceae</taxon>
        <taxon>Arthrobacter</taxon>
    </lineage>
</organism>
<evidence type="ECO:0000256" key="1">
    <source>
        <dbReference type="SAM" id="MobiDB-lite"/>
    </source>
</evidence>
<feature type="compositionally biased region" description="Basic and acidic residues" evidence="1">
    <location>
        <begin position="22"/>
        <end position="31"/>
    </location>
</feature>
<keyword evidence="4" id="KW-1185">Reference proteome</keyword>
<name>A0A5N6MHS6_9MICC</name>
<protein>
    <recommendedName>
        <fullName evidence="5">DUF308 domain-containing protein</fullName>
    </recommendedName>
</protein>
<evidence type="ECO:0000256" key="2">
    <source>
        <dbReference type="SAM" id="Phobius"/>
    </source>
</evidence>
<keyword evidence="2" id="KW-0812">Transmembrane</keyword>
<feature type="region of interest" description="Disordered" evidence="1">
    <location>
        <begin position="1"/>
        <end position="115"/>
    </location>
</feature>
<dbReference type="EMBL" id="VTFX01000004">
    <property type="protein sequence ID" value="KAD3633284.1"/>
    <property type="molecule type" value="Genomic_DNA"/>
</dbReference>
<sequence>MTEREPEHNESTDEEVWLDLVARLEHMDAADPVRPQQTPPSGGAQDTAAPDGAGADGSGSGEPGKAGPSRDPAAPSPADRTRAIFRNQLPSAAGPRDYIPEDDGDDGGFVPPEPPPLGMGEPLVVLSWLGTLAGPLLLLVFAMFWRDVPLAVILGTVAVFAGSAGYLLFRLPQHRDEDDDGAAV</sequence>
<reference evidence="3 4" key="1">
    <citation type="submission" date="2019-08" db="EMBL/GenBank/DDBJ databases">
        <title>Arthrobacter sp. nov., isolated from plateau pika and Tibetan wild ass.</title>
        <authorList>
            <person name="Ge Y."/>
        </authorList>
    </citation>
    <scope>NUCLEOTIDE SEQUENCE [LARGE SCALE GENOMIC DNA]</scope>
    <source>
        <strain evidence="3 4">785</strain>
    </source>
</reference>
<evidence type="ECO:0008006" key="5">
    <source>
        <dbReference type="Google" id="ProtNLM"/>
    </source>
</evidence>
<evidence type="ECO:0000313" key="4">
    <source>
        <dbReference type="Proteomes" id="UP000326852"/>
    </source>
</evidence>
<feature type="compositionally biased region" description="Basic and acidic residues" evidence="1">
    <location>
        <begin position="1"/>
        <end position="11"/>
    </location>
</feature>
<feature type="compositionally biased region" description="Low complexity" evidence="1">
    <location>
        <begin position="42"/>
        <end position="53"/>
    </location>
</feature>
<proteinExistence type="predicted"/>
<dbReference type="Proteomes" id="UP000326852">
    <property type="component" value="Unassembled WGS sequence"/>
</dbReference>
<evidence type="ECO:0000313" key="3">
    <source>
        <dbReference type="EMBL" id="KAD3633284.1"/>
    </source>
</evidence>
<gene>
    <name evidence="3" type="ORF">GD627_10745</name>
</gene>
<feature type="compositionally biased region" description="Low complexity" evidence="1">
    <location>
        <begin position="69"/>
        <end position="78"/>
    </location>
</feature>
<feature type="transmembrane region" description="Helical" evidence="2">
    <location>
        <begin position="123"/>
        <end position="144"/>
    </location>
</feature>